<dbReference type="EMBL" id="PJQY01001643">
    <property type="protein sequence ID" value="PQQ00871.1"/>
    <property type="molecule type" value="Genomic_DNA"/>
</dbReference>
<dbReference type="AlphaFoldDB" id="A0A314Y892"/>
<reference evidence="1 2" key="1">
    <citation type="submission" date="2018-02" db="EMBL/GenBank/DDBJ databases">
        <title>Draft genome of wild Prunus yedoensis var. nudiflora.</title>
        <authorList>
            <person name="Baek S."/>
            <person name="Kim J.-H."/>
            <person name="Choi K."/>
            <person name="Kim G.-B."/>
            <person name="Cho A."/>
            <person name="Jang H."/>
            <person name="Shin C.-H."/>
            <person name="Yu H.-J."/>
            <person name="Mun J.-H."/>
        </authorList>
    </citation>
    <scope>NUCLEOTIDE SEQUENCE [LARGE SCALE GENOMIC DNA]</scope>
    <source>
        <strain evidence="2">cv. Jeju island</strain>
        <tissue evidence="1">Leaf</tissue>
    </source>
</reference>
<protein>
    <submittedName>
        <fullName evidence="1">Uncharacterized protein</fullName>
    </submittedName>
</protein>
<keyword evidence="2" id="KW-1185">Reference proteome</keyword>
<dbReference type="Proteomes" id="UP000250321">
    <property type="component" value="Unassembled WGS sequence"/>
</dbReference>
<evidence type="ECO:0000313" key="2">
    <source>
        <dbReference type="Proteomes" id="UP000250321"/>
    </source>
</evidence>
<proteinExistence type="predicted"/>
<gene>
    <name evidence="1" type="ORF">Pyn_18739</name>
</gene>
<organism evidence="1 2">
    <name type="scientific">Prunus yedoensis var. nudiflora</name>
    <dbReference type="NCBI Taxonomy" id="2094558"/>
    <lineage>
        <taxon>Eukaryota</taxon>
        <taxon>Viridiplantae</taxon>
        <taxon>Streptophyta</taxon>
        <taxon>Embryophyta</taxon>
        <taxon>Tracheophyta</taxon>
        <taxon>Spermatophyta</taxon>
        <taxon>Magnoliopsida</taxon>
        <taxon>eudicotyledons</taxon>
        <taxon>Gunneridae</taxon>
        <taxon>Pentapetalae</taxon>
        <taxon>rosids</taxon>
        <taxon>fabids</taxon>
        <taxon>Rosales</taxon>
        <taxon>Rosaceae</taxon>
        <taxon>Amygdaloideae</taxon>
        <taxon>Amygdaleae</taxon>
        <taxon>Prunus</taxon>
    </lineage>
</organism>
<evidence type="ECO:0000313" key="1">
    <source>
        <dbReference type="EMBL" id="PQQ00871.1"/>
    </source>
</evidence>
<comment type="caution">
    <text evidence="1">The sequence shown here is derived from an EMBL/GenBank/DDBJ whole genome shotgun (WGS) entry which is preliminary data.</text>
</comment>
<accession>A0A314Y892</accession>
<sequence>MRLPLDIPKKLSFEGFEVSGKMVKEFESASGVSKWVRSVSYKAFICLLEKLGYEACDRGV</sequence>
<name>A0A314Y892_PRUYE</name>
<dbReference type="OrthoDB" id="10027013at2759"/>